<feature type="compositionally biased region" description="Basic and acidic residues" evidence="2">
    <location>
        <begin position="60"/>
        <end position="78"/>
    </location>
</feature>
<protein>
    <recommendedName>
        <fullName evidence="5">ANK_REP_REGION domain-containing protein</fullName>
    </recommendedName>
</protein>
<dbReference type="Proteomes" id="UP000494206">
    <property type="component" value="Unassembled WGS sequence"/>
</dbReference>
<evidence type="ECO:0000313" key="3">
    <source>
        <dbReference type="EMBL" id="CAB3396892.1"/>
    </source>
</evidence>
<evidence type="ECO:0008006" key="5">
    <source>
        <dbReference type="Google" id="ProtNLM"/>
    </source>
</evidence>
<comment type="caution">
    <text evidence="3">The sequence shown here is derived from an EMBL/GenBank/DDBJ whole genome shotgun (WGS) entry which is preliminary data.</text>
</comment>
<feature type="compositionally biased region" description="Low complexity" evidence="2">
    <location>
        <begin position="32"/>
        <end position="58"/>
    </location>
</feature>
<reference evidence="3 4" key="1">
    <citation type="submission" date="2020-04" db="EMBL/GenBank/DDBJ databases">
        <authorList>
            <person name="Laetsch R D."/>
            <person name="Stevens L."/>
            <person name="Kumar S."/>
            <person name="Blaxter L. M."/>
        </authorList>
    </citation>
    <scope>NUCLEOTIDE SEQUENCE [LARGE SCALE GENOMIC DNA]</scope>
</reference>
<dbReference type="AlphaFoldDB" id="A0A8S1E547"/>
<evidence type="ECO:0000256" key="1">
    <source>
        <dbReference type="PROSITE-ProRule" id="PRU00023"/>
    </source>
</evidence>
<accession>A0A8S1E547</accession>
<feature type="region of interest" description="Disordered" evidence="2">
    <location>
        <begin position="130"/>
        <end position="163"/>
    </location>
</feature>
<name>A0A8S1E547_9PELO</name>
<evidence type="ECO:0000313" key="4">
    <source>
        <dbReference type="Proteomes" id="UP000494206"/>
    </source>
</evidence>
<keyword evidence="4" id="KW-1185">Reference proteome</keyword>
<dbReference type="SUPFAM" id="SSF48403">
    <property type="entry name" value="Ankyrin repeat"/>
    <property type="match status" value="1"/>
</dbReference>
<dbReference type="InterPro" id="IPR036770">
    <property type="entry name" value="Ankyrin_rpt-contain_sf"/>
</dbReference>
<feature type="region of interest" description="Disordered" evidence="2">
    <location>
        <begin position="1"/>
        <end position="78"/>
    </location>
</feature>
<feature type="repeat" description="ANK" evidence="1">
    <location>
        <begin position="566"/>
        <end position="598"/>
    </location>
</feature>
<dbReference type="Gene3D" id="1.25.40.20">
    <property type="entry name" value="Ankyrin repeat-containing domain"/>
    <property type="match status" value="1"/>
</dbReference>
<feature type="compositionally biased region" description="Basic and acidic residues" evidence="2">
    <location>
        <begin position="1"/>
        <end position="31"/>
    </location>
</feature>
<organism evidence="3 4">
    <name type="scientific">Caenorhabditis bovis</name>
    <dbReference type="NCBI Taxonomy" id="2654633"/>
    <lineage>
        <taxon>Eukaryota</taxon>
        <taxon>Metazoa</taxon>
        <taxon>Ecdysozoa</taxon>
        <taxon>Nematoda</taxon>
        <taxon>Chromadorea</taxon>
        <taxon>Rhabditida</taxon>
        <taxon>Rhabditina</taxon>
        <taxon>Rhabditomorpha</taxon>
        <taxon>Rhabditoidea</taxon>
        <taxon>Rhabditidae</taxon>
        <taxon>Peloderinae</taxon>
        <taxon>Caenorhabditis</taxon>
    </lineage>
</organism>
<dbReference type="InterPro" id="IPR002110">
    <property type="entry name" value="Ankyrin_rpt"/>
</dbReference>
<sequence length="888" mass="101919">MPKDKKAASKKEGSSNEKSKKEEYEKRRNSLTDDSITSTSSSSSSSSSSSNVSSTESESAVEKNKGTMAREEDLANNCKKDGKKFVIDPCGNAPKQPITVVNDRNSVPVTESTHIHVIRDDYKHQIKIGSKSIPPASIPSSSNSNSRKKKNQKERKLTKKEKREQLISNGTIAVGTNTGSQEYQDGYQKKILADIVKREGGELPQVSLFDEFGDDEKPIGNMTVRSINSAAFNAFGEKTDIPFYGREKIRISKNEAPQRHYLDAMEIGKNKFLERTTIGNYTNYSAQTRMSMRMGFGISATGLHDSVKSITLKKTKHLMNQTYSEHAEASYSLDNWRMHFAATVQHETITPDLIRRGQTAQIMANMTEHIRKIVNEQPDPWRKRTMQLVLQGDVRQIVERVKEIDRVIRKKEMQRRYRARRNNERPPKKSDDKEVEYAKMQSRERFKVIVKMILSWMTSEYLEHAPDHIRIGIKKEKIHVMRGCSVIMYLSSTPEDELMCFRNNHRKCTMLSFILGCIDTEVRRKVLLHSFTNSFTPLHFAALTGMPCQLDVLLNYGCGTEVTSDYQMTPLYYAARRPSCLMAQQLIWHGADLAAVDRKIDSSMVDLEFAETSVNGYFSRKFVLERHEALQDIYLSYLNMLVGEIDPRVIFKVRLDDVRSHLHICRIGATVVDRFVSSDREVYIKEFMVKINTAKMRGPLYLALIPASYTKMDTTMRSTFPHLVRIPMIQRADKLAYELDAANSPWRFEKDATRRDEMIRSAIASAPIAKLLNSPPVLIFGDYDSGREMAFESFLSNEYNSDFYMYVLPESAEQRPCYREKHPHVYCRLRLILDANEIEHFNDSFFMVQLFEMPEARIRPEEFENTVGLTPKEEVFASPTPITKTKKD</sequence>
<dbReference type="EMBL" id="CADEPM010000001">
    <property type="protein sequence ID" value="CAB3396892.1"/>
    <property type="molecule type" value="Genomic_DNA"/>
</dbReference>
<proteinExistence type="predicted"/>
<gene>
    <name evidence="3" type="ORF">CBOVIS_LOCUS385</name>
</gene>
<evidence type="ECO:0000256" key="2">
    <source>
        <dbReference type="SAM" id="MobiDB-lite"/>
    </source>
</evidence>
<feature type="compositionally biased region" description="Low complexity" evidence="2">
    <location>
        <begin position="130"/>
        <end position="145"/>
    </location>
</feature>
<feature type="repeat" description="ANK" evidence="1">
    <location>
        <begin position="533"/>
        <end position="565"/>
    </location>
</feature>
<keyword evidence="1" id="KW-0040">ANK repeat</keyword>
<feature type="region of interest" description="Disordered" evidence="2">
    <location>
        <begin position="415"/>
        <end position="437"/>
    </location>
</feature>
<dbReference type="PROSITE" id="PS50088">
    <property type="entry name" value="ANK_REPEAT"/>
    <property type="match status" value="2"/>
</dbReference>
<dbReference type="OrthoDB" id="71307at2759"/>
<feature type="compositionally biased region" description="Basic residues" evidence="2">
    <location>
        <begin position="146"/>
        <end position="160"/>
    </location>
</feature>